<name>A0A3N2DQY1_9GAMM</name>
<dbReference type="AlphaFoldDB" id="A0A3N2DQY1"/>
<dbReference type="InterPro" id="IPR053144">
    <property type="entry name" value="Acetyltransferase_Butenolide"/>
</dbReference>
<evidence type="ECO:0000259" key="1">
    <source>
        <dbReference type="PROSITE" id="PS51186"/>
    </source>
</evidence>
<dbReference type="PANTHER" id="PTHR43233:SF1">
    <property type="entry name" value="FAMILY N-ACETYLTRANSFERASE, PUTATIVE (AFU_ORTHOLOGUE AFUA_6G03350)-RELATED"/>
    <property type="match status" value="1"/>
</dbReference>
<dbReference type="GO" id="GO:0016747">
    <property type="term" value="F:acyltransferase activity, transferring groups other than amino-acyl groups"/>
    <property type="evidence" value="ECO:0007669"/>
    <property type="project" value="InterPro"/>
</dbReference>
<proteinExistence type="predicted"/>
<sequence>MSQYRISCDKEAMDWHYIHQVIADSYWAKGISQTTMFKALDNSLCFAIFDAAGQQVGFARLITDRATFAYLADVFVDEQHQKKGLSKLLLKAIMGHPDLQGLRRIMLATRDAHGLYQQFGFEPIENPEMLMQVWQPNVYRQLAE</sequence>
<accession>A0A3N2DQY1</accession>
<keyword evidence="2" id="KW-0808">Transferase</keyword>
<dbReference type="Gene3D" id="3.40.630.30">
    <property type="match status" value="1"/>
</dbReference>
<dbReference type="SUPFAM" id="SSF55729">
    <property type="entry name" value="Acyl-CoA N-acyltransferases (Nat)"/>
    <property type="match status" value="1"/>
</dbReference>
<organism evidence="2 3">
    <name type="scientific">Sinobacterium caligoides</name>
    <dbReference type="NCBI Taxonomy" id="933926"/>
    <lineage>
        <taxon>Bacteria</taxon>
        <taxon>Pseudomonadati</taxon>
        <taxon>Pseudomonadota</taxon>
        <taxon>Gammaproteobacteria</taxon>
        <taxon>Cellvibrionales</taxon>
        <taxon>Spongiibacteraceae</taxon>
        <taxon>Sinobacterium</taxon>
    </lineage>
</organism>
<dbReference type="PROSITE" id="PS51186">
    <property type="entry name" value="GNAT"/>
    <property type="match status" value="1"/>
</dbReference>
<dbReference type="EMBL" id="RKHR01000004">
    <property type="protein sequence ID" value="ROS02072.1"/>
    <property type="molecule type" value="Genomic_DNA"/>
</dbReference>
<dbReference type="Pfam" id="PF00583">
    <property type="entry name" value="Acetyltransf_1"/>
    <property type="match status" value="1"/>
</dbReference>
<keyword evidence="3" id="KW-1185">Reference proteome</keyword>
<gene>
    <name evidence="2" type="ORF">EDC56_2523</name>
</gene>
<dbReference type="PANTHER" id="PTHR43233">
    <property type="entry name" value="FAMILY N-ACETYLTRANSFERASE, PUTATIVE (AFU_ORTHOLOGUE AFUA_6G03350)-RELATED"/>
    <property type="match status" value="1"/>
</dbReference>
<dbReference type="RefSeq" id="WP_123712808.1">
    <property type="nucleotide sequence ID" value="NZ_RKHR01000004.1"/>
</dbReference>
<dbReference type="InterPro" id="IPR016181">
    <property type="entry name" value="Acyl_CoA_acyltransferase"/>
</dbReference>
<feature type="domain" description="N-acetyltransferase" evidence="1">
    <location>
        <begin position="4"/>
        <end position="136"/>
    </location>
</feature>
<evidence type="ECO:0000313" key="2">
    <source>
        <dbReference type="EMBL" id="ROS02072.1"/>
    </source>
</evidence>
<protein>
    <submittedName>
        <fullName evidence="2">Acetyltransferase (GNAT) family protein</fullName>
    </submittedName>
</protein>
<evidence type="ECO:0000313" key="3">
    <source>
        <dbReference type="Proteomes" id="UP000275394"/>
    </source>
</evidence>
<dbReference type="Proteomes" id="UP000275394">
    <property type="component" value="Unassembled WGS sequence"/>
</dbReference>
<reference evidence="2 3" key="1">
    <citation type="submission" date="2018-11" db="EMBL/GenBank/DDBJ databases">
        <title>Genomic Encyclopedia of Type Strains, Phase IV (KMG-IV): sequencing the most valuable type-strain genomes for metagenomic binning, comparative biology and taxonomic classification.</title>
        <authorList>
            <person name="Goeker M."/>
        </authorList>
    </citation>
    <scope>NUCLEOTIDE SEQUENCE [LARGE SCALE GENOMIC DNA]</scope>
    <source>
        <strain evidence="2 3">DSM 100316</strain>
    </source>
</reference>
<dbReference type="InterPro" id="IPR000182">
    <property type="entry name" value="GNAT_dom"/>
</dbReference>
<comment type="caution">
    <text evidence="2">The sequence shown here is derived from an EMBL/GenBank/DDBJ whole genome shotgun (WGS) entry which is preliminary data.</text>
</comment>
<dbReference type="OrthoDB" id="3216107at2"/>